<organism evidence="1 2">
    <name type="scientific">Agromyces bauzanensis</name>
    <dbReference type="NCBI Taxonomy" id="1308924"/>
    <lineage>
        <taxon>Bacteria</taxon>
        <taxon>Bacillati</taxon>
        <taxon>Actinomycetota</taxon>
        <taxon>Actinomycetes</taxon>
        <taxon>Micrococcales</taxon>
        <taxon>Microbacteriaceae</taxon>
        <taxon>Agromyces</taxon>
    </lineage>
</organism>
<name>A0A917PLC5_9MICO</name>
<reference evidence="1" key="1">
    <citation type="journal article" date="2014" name="Int. J. Syst. Evol. Microbiol.">
        <title>Complete genome sequence of Corynebacterium casei LMG S-19264T (=DSM 44701T), isolated from a smear-ripened cheese.</title>
        <authorList>
            <consortium name="US DOE Joint Genome Institute (JGI-PGF)"/>
            <person name="Walter F."/>
            <person name="Albersmeier A."/>
            <person name="Kalinowski J."/>
            <person name="Ruckert C."/>
        </authorList>
    </citation>
    <scope>NUCLEOTIDE SEQUENCE</scope>
    <source>
        <strain evidence="1">CGMCC 1.8984</strain>
    </source>
</reference>
<evidence type="ECO:0000313" key="2">
    <source>
        <dbReference type="Proteomes" id="UP000636956"/>
    </source>
</evidence>
<keyword evidence="2" id="KW-1185">Reference proteome</keyword>
<protein>
    <submittedName>
        <fullName evidence="1">Uncharacterized protein</fullName>
    </submittedName>
</protein>
<comment type="caution">
    <text evidence="1">The sequence shown here is derived from an EMBL/GenBank/DDBJ whole genome shotgun (WGS) entry which is preliminary data.</text>
</comment>
<dbReference type="Proteomes" id="UP000636956">
    <property type="component" value="Unassembled WGS sequence"/>
</dbReference>
<accession>A0A917PLC5</accession>
<sequence length="53" mass="5657">MWAQYALAQVTEWTMKVPLVAKAQVRMLAEGVTDAAPPAASVPDDLRACEPAS</sequence>
<proteinExistence type="predicted"/>
<dbReference type="AlphaFoldDB" id="A0A917PLC5"/>
<gene>
    <name evidence="1" type="ORF">GCM10011372_21810</name>
</gene>
<evidence type="ECO:0000313" key="1">
    <source>
        <dbReference type="EMBL" id="GGJ83148.1"/>
    </source>
</evidence>
<reference evidence="1" key="2">
    <citation type="submission" date="2020-09" db="EMBL/GenBank/DDBJ databases">
        <authorList>
            <person name="Sun Q."/>
            <person name="Zhou Y."/>
        </authorList>
    </citation>
    <scope>NUCLEOTIDE SEQUENCE</scope>
    <source>
        <strain evidence="1">CGMCC 1.8984</strain>
    </source>
</reference>
<dbReference type="EMBL" id="BMMD01000011">
    <property type="protein sequence ID" value="GGJ83148.1"/>
    <property type="molecule type" value="Genomic_DNA"/>
</dbReference>